<evidence type="ECO:0000256" key="2">
    <source>
        <dbReference type="ARBA" id="ARBA00004785"/>
    </source>
</evidence>
<dbReference type="GO" id="GO:0051539">
    <property type="term" value="F:4 iron, 4 sulfur cluster binding"/>
    <property type="evidence" value="ECO:0007669"/>
    <property type="project" value="UniProtKB-KW"/>
</dbReference>
<keyword evidence="12 15" id="KW-0627">Porphyrin biosynthesis</keyword>
<dbReference type="InterPro" id="IPR023404">
    <property type="entry name" value="rSAM_horseshoe"/>
</dbReference>
<feature type="binding site" evidence="16">
    <location>
        <position position="209"/>
    </location>
    <ligand>
        <name>S-adenosyl-L-methionine</name>
        <dbReference type="ChEBI" id="CHEBI:59789"/>
        <label>2</label>
    </ligand>
</feature>
<dbReference type="PANTHER" id="PTHR13932:SF6">
    <property type="entry name" value="OXYGEN-INDEPENDENT COPROPORPHYRINOGEN III OXIDASE"/>
    <property type="match status" value="1"/>
</dbReference>
<evidence type="ECO:0000256" key="15">
    <source>
        <dbReference type="PIRNR" id="PIRNR000167"/>
    </source>
</evidence>
<dbReference type="AlphaFoldDB" id="A0A9X2RDK4"/>
<dbReference type="SFLD" id="SFLDG01065">
    <property type="entry name" value="anaerobic_coproporphyrinogen-I"/>
    <property type="match status" value="1"/>
</dbReference>
<evidence type="ECO:0000256" key="8">
    <source>
        <dbReference type="ARBA" id="ARBA00022723"/>
    </source>
</evidence>
<comment type="caution">
    <text evidence="19">The sequence shown here is derived from an EMBL/GenBank/DDBJ whole genome shotgun (WGS) entry which is preliminary data.</text>
</comment>
<comment type="subunit">
    <text evidence="4">Monomer.</text>
</comment>
<evidence type="ECO:0000256" key="1">
    <source>
        <dbReference type="ARBA" id="ARBA00004496"/>
    </source>
</evidence>
<evidence type="ECO:0000313" key="19">
    <source>
        <dbReference type="EMBL" id="MCP9290532.1"/>
    </source>
</evidence>
<evidence type="ECO:0000256" key="3">
    <source>
        <dbReference type="ARBA" id="ARBA00005493"/>
    </source>
</evidence>
<feature type="binding site" evidence="17">
    <location>
        <position position="61"/>
    </location>
    <ligand>
        <name>[4Fe-4S] cluster</name>
        <dbReference type="ChEBI" id="CHEBI:49883"/>
        <note>4Fe-4S-S-AdoMet</note>
    </ligand>
</feature>
<sequence length="451" mass="52614">MMNTKLIRKYNVPGPRYTSYPTVPFWNEQEFTTTDWESTLISSFVESYADGISLYIHLPFCESLCTFCGCHKQITKRHDVEVPYIQTVLKEWQLYQDFLPLTPMIREIHLGGGTPTFFSTSNLERLINGILEKAELAEDYQFSFEGHPNNTSKEHLQTLYDLGFRRVSYGVQDYDPQVQFAINRIQPFENVKRVHDWSQEIGYTSVNHDLVFGLPHQTRESIENTIEKTNELRPDRIAFYSYAHVPWMKGNGQRGFDEKDLPKDHEKRALYELGKHMFFENGYREIGMDHFALPSDSLYQAMKARDLHRNFMGYTSGSTKALIGLGMSAISDSWYSFAQNEKKLKDYRQQVEEGNLPVFRGHLLSTEDLLLRENILNIMCRFETEFEGDYPLFEMIKEDLEELVSDGLVHINGRKVTVTKEGIPFVRNICMAFDRKLQESKPRENLFSKTV</sequence>
<evidence type="ECO:0000256" key="17">
    <source>
        <dbReference type="PIRSR" id="PIRSR000167-2"/>
    </source>
</evidence>
<evidence type="ECO:0000256" key="12">
    <source>
        <dbReference type="ARBA" id="ARBA00023244"/>
    </source>
</evidence>
<keyword evidence="5 15" id="KW-0004">4Fe-4S</keyword>
<evidence type="ECO:0000256" key="14">
    <source>
        <dbReference type="ARBA" id="ARBA00048321"/>
    </source>
</evidence>
<accession>A0A9X2RDK4</accession>
<dbReference type="PROSITE" id="PS51918">
    <property type="entry name" value="RADICAL_SAM"/>
    <property type="match status" value="1"/>
</dbReference>
<evidence type="ECO:0000256" key="11">
    <source>
        <dbReference type="ARBA" id="ARBA00023014"/>
    </source>
</evidence>
<comment type="function">
    <text evidence="13">Involved in the heme biosynthesis. Catalyzes the anaerobic oxidative decarboxylation of propionate groups of rings A and B of coproporphyrinogen III to yield the vinyl groups in protoporphyrinogen IX.</text>
</comment>
<dbReference type="SFLD" id="SFLDG01082">
    <property type="entry name" value="B12-binding_domain_containing"/>
    <property type="match status" value="1"/>
</dbReference>
<dbReference type="SFLD" id="SFLDS00029">
    <property type="entry name" value="Radical_SAM"/>
    <property type="match status" value="1"/>
</dbReference>
<name>A0A9X2RDK4_9BACT</name>
<keyword evidence="20" id="KW-1185">Reference proteome</keyword>
<keyword evidence="6 15" id="KW-0963">Cytoplasm</keyword>
<comment type="subcellular location">
    <subcellularLocation>
        <location evidence="1 15">Cytoplasm</location>
    </subcellularLocation>
</comment>
<keyword evidence="8 15" id="KW-0479">Metal-binding</keyword>
<evidence type="ECO:0000259" key="18">
    <source>
        <dbReference type="PROSITE" id="PS51918"/>
    </source>
</evidence>
<dbReference type="Proteomes" id="UP001139125">
    <property type="component" value="Unassembled WGS sequence"/>
</dbReference>
<feature type="binding site" evidence="17">
    <location>
        <position position="65"/>
    </location>
    <ligand>
        <name>[4Fe-4S] cluster</name>
        <dbReference type="ChEBI" id="CHEBI:49883"/>
        <note>4Fe-4S-S-AdoMet</note>
    </ligand>
</feature>
<dbReference type="SMART" id="SM00729">
    <property type="entry name" value="Elp3"/>
    <property type="match status" value="1"/>
</dbReference>
<keyword evidence="7 15" id="KW-0949">S-adenosyl-L-methionine</keyword>
<keyword evidence="11 15" id="KW-0411">Iron-sulfur</keyword>
<dbReference type="Gene3D" id="1.10.10.920">
    <property type="match status" value="1"/>
</dbReference>
<feature type="binding site" evidence="16">
    <location>
        <position position="243"/>
    </location>
    <ligand>
        <name>S-adenosyl-L-methionine</name>
        <dbReference type="ChEBI" id="CHEBI:59789"/>
        <label>2</label>
    </ligand>
</feature>
<evidence type="ECO:0000256" key="7">
    <source>
        <dbReference type="ARBA" id="ARBA00022691"/>
    </source>
</evidence>
<dbReference type="EMBL" id="JANDBC010000001">
    <property type="protein sequence ID" value="MCP9290532.1"/>
    <property type="molecule type" value="Genomic_DNA"/>
</dbReference>
<gene>
    <name evidence="19" type="primary">hemN</name>
    <name evidence="19" type="ORF">NM125_02920</name>
</gene>
<feature type="domain" description="Radical SAM core" evidence="18">
    <location>
        <begin position="46"/>
        <end position="280"/>
    </location>
</feature>
<proteinExistence type="inferred from homology"/>
<dbReference type="Pfam" id="PF04055">
    <property type="entry name" value="Radical_SAM"/>
    <property type="match status" value="1"/>
</dbReference>
<dbReference type="SUPFAM" id="SSF102114">
    <property type="entry name" value="Radical SAM enzymes"/>
    <property type="match status" value="1"/>
</dbReference>
<dbReference type="InterPro" id="IPR006638">
    <property type="entry name" value="Elp3/MiaA/NifB-like_rSAM"/>
</dbReference>
<feature type="binding site" evidence="17">
    <location>
        <position position="68"/>
    </location>
    <ligand>
        <name>[4Fe-4S] cluster</name>
        <dbReference type="ChEBI" id="CHEBI:49883"/>
        <note>4Fe-4S-S-AdoMet</note>
    </ligand>
</feature>
<feature type="binding site" evidence="16">
    <location>
        <begin position="67"/>
        <end position="69"/>
    </location>
    <ligand>
        <name>S-adenosyl-L-methionine</name>
        <dbReference type="ChEBI" id="CHEBI:59789"/>
        <label>2</label>
    </ligand>
</feature>
<feature type="binding site" evidence="16">
    <location>
        <position position="55"/>
    </location>
    <ligand>
        <name>S-adenosyl-L-methionine</name>
        <dbReference type="ChEBI" id="CHEBI:59789"/>
        <label>1</label>
    </ligand>
</feature>
<evidence type="ECO:0000256" key="5">
    <source>
        <dbReference type="ARBA" id="ARBA00022485"/>
    </source>
</evidence>
<dbReference type="InterPro" id="IPR034505">
    <property type="entry name" value="Coproporphyrinogen-III_oxidase"/>
</dbReference>
<reference evidence="19" key="1">
    <citation type="submission" date="2022-06" db="EMBL/GenBank/DDBJ databases">
        <title>Gracilimonas sp. CAU 1638 isolated from sea sediment.</title>
        <authorList>
            <person name="Kim W."/>
        </authorList>
    </citation>
    <scope>NUCLEOTIDE SEQUENCE</scope>
    <source>
        <strain evidence="19">CAU 1638</strain>
    </source>
</reference>
<feature type="binding site" evidence="16">
    <location>
        <begin position="113"/>
        <end position="114"/>
    </location>
    <ligand>
        <name>S-adenosyl-L-methionine</name>
        <dbReference type="ChEBI" id="CHEBI:59789"/>
        <label>2</label>
    </ligand>
</feature>
<dbReference type="GO" id="GO:0006782">
    <property type="term" value="P:protoporphyrinogen IX biosynthetic process"/>
    <property type="evidence" value="ECO:0007669"/>
    <property type="project" value="TreeGrafter"/>
</dbReference>
<keyword evidence="10 15" id="KW-0408">Iron</keyword>
<feature type="binding site" evidence="16">
    <location>
        <position position="172"/>
    </location>
    <ligand>
        <name>S-adenosyl-L-methionine</name>
        <dbReference type="ChEBI" id="CHEBI:59789"/>
        <label>2</label>
    </ligand>
</feature>
<dbReference type="EC" id="1.3.98.3" evidence="15"/>
<dbReference type="Gene3D" id="3.80.30.20">
    <property type="entry name" value="tm_1862 like domain"/>
    <property type="match status" value="1"/>
</dbReference>
<dbReference type="GO" id="GO:0046872">
    <property type="term" value="F:metal ion binding"/>
    <property type="evidence" value="ECO:0007669"/>
    <property type="project" value="UniProtKB-KW"/>
</dbReference>
<evidence type="ECO:0000256" key="4">
    <source>
        <dbReference type="ARBA" id="ARBA00011245"/>
    </source>
</evidence>
<feature type="binding site" evidence="16">
    <location>
        <position position="330"/>
    </location>
    <ligand>
        <name>S-adenosyl-L-methionine</name>
        <dbReference type="ChEBI" id="CHEBI:59789"/>
        <label>1</label>
    </ligand>
</feature>
<dbReference type="InterPro" id="IPR004558">
    <property type="entry name" value="Coprogen_oxidase_HemN"/>
</dbReference>
<keyword evidence="9 15" id="KW-0560">Oxidoreductase</keyword>
<evidence type="ECO:0000256" key="16">
    <source>
        <dbReference type="PIRSR" id="PIRSR000167-1"/>
    </source>
</evidence>
<feature type="binding site" evidence="16">
    <location>
        <position position="112"/>
    </location>
    <ligand>
        <name>S-adenosyl-L-methionine</name>
        <dbReference type="ChEBI" id="CHEBI:59789"/>
        <label>1</label>
    </ligand>
</feature>
<evidence type="ECO:0000256" key="9">
    <source>
        <dbReference type="ARBA" id="ARBA00023002"/>
    </source>
</evidence>
<comment type="pathway">
    <text evidence="2 15">Porphyrin-containing compound metabolism; protoporphyrin-IX biosynthesis; protoporphyrinogen-IX from coproporphyrinogen-III (AdoMet route): step 1/1.</text>
</comment>
<evidence type="ECO:0000256" key="10">
    <source>
        <dbReference type="ARBA" id="ARBA00023004"/>
    </source>
</evidence>
<comment type="catalytic activity">
    <reaction evidence="14 15">
        <text>coproporphyrinogen III + 2 S-adenosyl-L-methionine = protoporphyrinogen IX + 2 5'-deoxyadenosine + 2 L-methionine + 2 CO2</text>
        <dbReference type="Rhea" id="RHEA:15425"/>
        <dbReference type="ChEBI" id="CHEBI:16526"/>
        <dbReference type="ChEBI" id="CHEBI:17319"/>
        <dbReference type="ChEBI" id="CHEBI:57307"/>
        <dbReference type="ChEBI" id="CHEBI:57309"/>
        <dbReference type="ChEBI" id="CHEBI:57844"/>
        <dbReference type="ChEBI" id="CHEBI:59789"/>
        <dbReference type="EC" id="1.3.98.3"/>
    </reaction>
</comment>
<dbReference type="PANTHER" id="PTHR13932">
    <property type="entry name" value="COPROPORPHYRINIGEN III OXIDASE"/>
    <property type="match status" value="1"/>
</dbReference>
<dbReference type="InterPro" id="IPR058240">
    <property type="entry name" value="rSAM_sf"/>
</dbReference>
<dbReference type="GO" id="GO:0005737">
    <property type="term" value="C:cytoplasm"/>
    <property type="evidence" value="ECO:0007669"/>
    <property type="project" value="UniProtKB-SubCell"/>
</dbReference>
<feature type="binding site" evidence="16">
    <location>
        <position position="184"/>
    </location>
    <ligand>
        <name>S-adenosyl-L-methionine</name>
        <dbReference type="ChEBI" id="CHEBI:59789"/>
        <label>2</label>
    </ligand>
</feature>
<comment type="cofactor">
    <cofactor evidence="15 17">
        <name>[4Fe-4S] cluster</name>
        <dbReference type="ChEBI" id="CHEBI:49883"/>
    </cofactor>
    <text evidence="15 17">Binds 1 [4Fe-4S] cluster. The cluster is coordinated with 3 cysteines and an exchangeable S-adenosyl-L-methionine.</text>
</comment>
<dbReference type="CDD" id="cd01335">
    <property type="entry name" value="Radical_SAM"/>
    <property type="match status" value="1"/>
</dbReference>
<evidence type="ECO:0000256" key="6">
    <source>
        <dbReference type="ARBA" id="ARBA00022490"/>
    </source>
</evidence>
<dbReference type="InterPro" id="IPR007197">
    <property type="entry name" value="rSAM"/>
</dbReference>
<dbReference type="NCBIfam" id="TIGR00538">
    <property type="entry name" value="hemN"/>
    <property type="match status" value="1"/>
</dbReference>
<protein>
    <recommendedName>
        <fullName evidence="15">Coproporphyrinogen-III oxidase</fullName>
        <ecNumber evidence="15">1.3.98.3</ecNumber>
    </recommendedName>
</protein>
<evidence type="ECO:0000256" key="13">
    <source>
        <dbReference type="ARBA" id="ARBA00024295"/>
    </source>
</evidence>
<dbReference type="GO" id="GO:0004109">
    <property type="term" value="F:coproporphyrinogen oxidase activity"/>
    <property type="evidence" value="ECO:0007669"/>
    <property type="project" value="InterPro"/>
</dbReference>
<evidence type="ECO:0000313" key="20">
    <source>
        <dbReference type="Proteomes" id="UP001139125"/>
    </source>
</evidence>
<organism evidence="19 20">
    <name type="scientific">Gracilimonas sediminicola</name>
    <dbReference type="NCBI Taxonomy" id="2952158"/>
    <lineage>
        <taxon>Bacteria</taxon>
        <taxon>Pseudomonadati</taxon>
        <taxon>Balneolota</taxon>
        <taxon>Balneolia</taxon>
        <taxon>Balneolales</taxon>
        <taxon>Balneolaceae</taxon>
        <taxon>Gracilimonas</taxon>
    </lineage>
</organism>
<feature type="binding site" evidence="16">
    <location>
        <position position="145"/>
    </location>
    <ligand>
        <name>S-adenosyl-L-methionine</name>
        <dbReference type="ChEBI" id="CHEBI:59789"/>
        <label>1</label>
    </ligand>
</feature>
<dbReference type="GO" id="GO:0051989">
    <property type="term" value="F:coproporphyrinogen dehydrogenase activity"/>
    <property type="evidence" value="ECO:0007669"/>
    <property type="project" value="UniProtKB-EC"/>
</dbReference>
<comment type="similarity">
    <text evidence="3 15">Belongs to the anaerobic coproporphyrinogen-III oxidase family.</text>
</comment>
<dbReference type="PIRSF" id="PIRSF000167">
    <property type="entry name" value="HemN"/>
    <property type="match status" value="1"/>
</dbReference>